<dbReference type="GO" id="GO:0005975">
    <property type="term" value="P:carbohydrate metabolic process"/>
    <property type="evidence" value="ECO:0007669"/>
    <property type="project" value="InterPro"/>
</dbReference>
<accession>A0A6P1M7V0</accession>
<evidence type="ECO:0000313" key="2">
    <source>
        <dbReference type="EMBL" id="QHI69947.1"/>
    </source>
</evidence>
<evidence type="ECO:0000313" key="3">
    <source>
        <dbReference type="Proteomes" id="UP000464954"/>
    </source>
</evidence>
<keyword evidence="3" id="KW-1185">Reference proteome</keyword>
<dbReference type="EMBL" id="CP047593">
    <property type="protein sequence ID" value="QHI69947.1"/>
    <property type="molecule type" value="Genomic_DNA"/>
</dbReference>
<feature type="domain" description="Alpha-L-rhamnosidase six-hairpin glycosidase" evidence="1">
    <location>
        <begin position="360"/>
        <end position="545"/>
    </location>
</feature>
<evidence type="ECO:0000259" key="1">
    <source>
        <dbReference type="Pfam" id="PF17389"/>
    </source>
</evidence>
<dbReference type="InterPro" id="IPR008928">
    <property type="entry name" value="6-hairpin_glycosidase_sf"/>
</dbReference>
<dbReference type="AlphaFoldDB" id="A0A6P1M7V0"/>
<dbReference type="Gene3D" id="1.50.10.10">
    <property type="match status" value="1"/>
</dbReference>
<dbReference type="PANTHER" id="PTHR34987:SF2">
    <property type="entry name" value="B, PUTATIVE (AFU_ORTHOLOGUE AFUA_7G05040)-RELATED"/>
    <property type="match status" value="1"/>
</dbReference>
<protein>
    <recommendedName>
        <fullName evidence="1">Alpha-L-rhamnosidase six-hairpin glycosidase domain-containing protein</fullName>
    </recommendedName>
</protein>
<dbReference type="SUPFAM" id="SSF48208">
    <property type="entry name" value="Six-hairpin glycosidases"/>
    <property type="match status" value="1"/>
</dbReference>
<dbReference type="InterPro" id="IPR012341">
    <property type="entry name" value="6hp_glycosidase-like_sf"/>
</dbReference>
<dbReference type="Pfam" id="PF17389">
    <property type="entry name" value="Bac_rhamnosid6H"/>
    <property type="match status" value="1"/>
</dbReference>
<sequence>MKKYPGFKQAQPIWPIGIETEKNIHVGFRAVFSVVEKTASVTLHLTGSTIYRVFLNGKFIQHGPARGPHGYFRVDELDLSGRLVAGVNLLAIEAVGYNCNSFAYLNQMSFLQAELTVDGEVAAATGGAGFDTLRLSDRIQKVERYSFQRPYIEAYALTPGWDAWRTAVDFRAESVACAVSEKKKLLSRGVAVSDFQTLETLSVISSGTVSYREKPVDRSVYWWMSDPRYENLGSFLPEQFERDLLQVWQACDCTGGDGGRWEILDLGSNRSGFVRLSIQCVEPVRVIAAFDELLINDDIDLSRNTSLNFVYYELQPGEYALESVEPYTFRYLKILLLDGEAEIKAAGIREYVNPEAEYRLESGDPDLVKLFEAGRQTFRQNAVDIYMDCPGRERAGWLCDSFFTGRAEELLCGSSKIERNFLENYLLPESFGDVPQGMLPMCYPSEHLGGRHIPQWVMWLVLELEEYLERTGDRDMIDRFEPKVAGILGYLEGFENSDGMLEKLPSWNFIEWSKANQLTEDVNYPTNMLYARMLESAARLYGRDELAGKAALIHETVRQQSFNGTFFVDNSVRDENGVLKPSGECTEVCQYYAFFCGTATPDEFSSLWNILLEQFGPNRRAGGEYDFVYPANAFIGYYLRMDLLSRFGEGRRLIDEMKRYFIGMTDRTGTLWERDDERSSCNHGFASFICVLIARHVADAM</sequence>
<dbReference type="InterPro" id="IPR035396">
    <property type="entry name" value="Bac_rhamnosid6H"/>
</dbReference>
<dbReference type="Gene3D" id="2.60.120.260">
    <property type="entry name" value="Galactose-binding domain-like"/>
    <property type="match status" value="3"/>
</dbReference>
<gene>
    <name evidence="2" type="ORF">GT409_10950</name>
</gene>
<dbReference type="KEGG" id="taer:GT409_10950"/>
<name>A0A6P1M7V0_9BACT</name>
<dbReference type="PANTHER" id="PTHR34987">
    <property type="entry name" value="C, PUTATIVE (AFU_ORTHOLOGUE AFUA_3G02880)-RELATED"/>
    <property type="match status" value="1"/>
</dbReference>
<dbReference type="RefSeq" id="WP_160629128.1">
    <property type="nucleotide sequence ID" value="NZ_CP047593.1"/>
</dbReference>
<proteinExistence type="predicted"/>
<dbReference type="Proteomes" id="UP000464954">
    <property type="component" value="Chromosome"/>
</dbReference>
<organism evidence="2 3">
    <name type="scientific">Tichowtungia aerotolerans</name>
    <dbReference type="NCBI Taxonomy" id="2697043"/>
    <lineage>
        <taxon>Bacteria</taxon>
        <taxon>Pseudomonadati</taxon>
        <taxon>Kiritimatiellota</taxon>
        <taxon>Tichowtungiia</taxon>
        <taxon>Tichowtungiales</taxon>
        <taxon>Tichowtungiaceae</taxon>
        <taxon>Tichowtungia</taxon>
    </lineage>
</organism>
<reference evidence="2 3" key="1">
    <citation type="submission" date="2020-01" db="EMBL/GenBank/DDBJ databases">
        <title>Ponticoccus aerotolerans gen. nov., sp. nov., an anaerobic bacterium and proposal of Ponticoccusceae fam. nov., Ponticoccusles ord. nov. and Ponticoccuse classis nov. in the phylum Kiritimatiellaeota.</title>
        <authorList>
            <person name="Zhou L.Y."/>
            <person name="Du Z.J."/>
        </authorList>
    </citation>
    <scope>NUCLEOTIDE SEQUENCE [LARGE SCALE GENOMIC DNA]</scope>
    <source>
        <strain evidence="2 3">S-5007</strain>
    </source>
</reference>